<evidence type="ECO:0000313" key="8">
    <source>
        <dbReference type="Proteomes" id="UP000004994"/>
    </source>
</evidence>
<dbReference type="STRING" id="4081.A0A3Q7F183"/>
<dbReference type="PaxDb" id="4081-Solyc02g069170.1.1"/>
<accession>A0A3Q7F183</accession>
<evidence type="ECO:0000256" key="4">
    <source>
        <dbReference type="ARBA" id="ARBA00023242"/>
    </source>
</evidence>
<dbReference type="OMA" id="KKHIPKW"/>
<keyword evidence="8" id="KW-1185">Reference proteome</keyword>
<dbReference type="Gramene" id="Solyc02g069170.2.1">
    <property type="protein sequence ID" value="Solyc02g069170.2.1"/>
    <property type="gene ID" value="Solyc02g069170.2"/>
</dbReference>
<dbReference type="InterPro" id="IPR006565">
    <property type="entry name" value="BTP"/>
</dbReference>
<reference evidence="7" key="1">
    <citation type="journal article" date="2012" name="Nature">
        <title>The tomato genome sequence provides insights into fleshy fruit evolution.</title>
        <authorList>
            <consortium name="Tomato Genome Consortium"/>
        </authorList>
    </citation>
    <scope>NUCLEOTIDE SEQUENCE [LARGE SCALE GENOMIC DNA]</scope>
    <source>
        <strain evidence="7">cv. Heinz 1706</strain>
    </source>
</reference>
<proteinExistence type="predicted"/>
<dbReference type="PANTHER" id="PTHR46338">
    <property type="entry name" value="TRANSCRIPTION INITIATION FACTOR TFIID SUBUNIT 8"/>
    <property type="match status" value="1"/>
</dbReference>
<evidence type="ECO:0000256" key="1">
    <source>
        <dbReference type="ARBA" id="ARBA00004123"/>
    </source>
</evidence>
<feature type="domain" description="Bromodomain associated" evidence="6">
    <location>
        <begin position="116"/>
        <end position="192"/>
    </location>
</feature>
<keyword evidence="2" id="KW-0805">Transcription regulation</keyword>
<feature type="signal peptide" evidence="5">
    <location>
        <begin position="1"/>
        <end position="20"/>
    </location>
</feature>
<evidence type="ECO:0000256" key="5">
    <source>
        <dbReference type="SAM" id="SignalP"/>
    </source>
</evidence>
<comment type="subcellular location">
    <subcellularLocation>
        <location evidence="1">Nucleus</location>
    </subcellularLocation>
</comment>
<sequence length="365" mass="39632">MAKSLASLCCILFYVSLILVDENVGRVEGICYKEVHEVICKNDDPEQDCLPTCKHLFGGGNRATCAPQFDGPSICACDSRSRAAHMSSKSNRNRPVAAKATAVVIPPPPSTPLSESDYAFTITRTAVAQICSSIGFTAAEAPVLGILTDIAIRYLRTIAKSAADSANSACRTQANLVDTIAAVDELSSVSGFPGAWRATDCFLNSGAVKKLDTFTEDSKEIPFAKPLPRKIFSLGSRKGLRNVGSSSKIEYLGGDKKHIPKWLPVMPVIVNHEKEIVEKRKRELWGYCGAKTEEEPKREKKTAADSVEKERKGLELPLKRGKVRFKIGGGGVSGVCRSGGIGKRVLCENWNFDDENSHQNKNSQL</sequence>
<dbReference type="EnsemblPlants" id="Solyc02g069170.2.1">
    <property type="protein sequence ID" value="Solyc02g069170.2.1"/>
    <property type="gene ID" value="Solyc02g069170.2"/>
</dbReference>
<name>A0A3Q7F183_SOLLC</name>
<evidence type="ECO:0000256" key="3">
    <source>
        <dbReference type="ARBA" id="ARBA00023163"/>
    </source>
</evidence>
<dbReference type="Gene3D" id="1.10.20.10">
    <property type="entry name" value="Histone, subunit A"/>
    <property type="match status" value="1"/>
</dbReference>
<dbReference type="InterPro" id="IPR009072">
    <property type="entry name" value="Histone-fold"/>
</dbReference>
<evidence type="ECO:0000259" key="6">
    <source>
        <dbReference type="SMART" id="SM00576"/>
    </source>
</evidence>
<dbReference type="AlphaFoldDB" id="A0A3Q7F183"/>
<dbReference type="Proteomes" id="UP000004994">
    <property type="component" value="Chromosome 2"/>
</dbReference>
<dbReference type="GO" id="GO:0006366">
    <property type="term" value="P:transcription by RNA polymerase II"/>
    <property type="evidence" value="ECO:0000318"/>
    <property type="project" value="GO_Central"/>
</dbReference>
<evidence type="ECO:0000313" key="7">
    <source>
        <dbReference type="EnsemblPlants" id="Solyc02g069170.2.1"/>
    </source>
</evidence>
<keyword evidence="4" id="KW-0539">Nucleus</keyword>
<dbReference type="SMART" id="SM00576">
    <property type="entry name" value="BTP"/>
    <property type="match status" value="1"/>
</dbReference>
<dbReference type="CDD" id="cd00076">
    <property type="entry name" value="HFD_SF"/>
    <property type="match status" value="1"/>
</dbReference>
<dbReference type="InParanoid" id="A0A3Q7F183"/>
<keyword evidence="3" id="KW-0804">Transcription</keyword>
<protein>
    <recommendedName>
        <fullName evidence="6">Bromodomain associated domain-containing protein</fullName>
    </recommendedName>
</protein>
<dbReference type="InterPro" id="IPR037818">
    <property type="entry name" value="TAF8"/>
</dbReference>
<organism evidence="7">
    <name type="scientific">Solanum lycopersicum</name>
    <name type="common">Tomato</name>
    <name type="synonym">Lycopersicon esculentum</name>
    <dbReference type="NCBI Taxonomy" id="4081"/>
    <lineage>
        <taxon>Eukaryota</taxon>
        <taxon>Viridiplantae</taxon>
        <taxon>Streptophyta</taxon>
        <taxon>Embryophyta</taxon>
        <taxon>Tracheophyta</taxon>
        <taxon>Spermatophyta</taxon>
        <taxon>Magnoliopsida</taxon>
        <taxon>eudicotyledons</taxon>
        <taxon>Gunneridae</taxon>
        <taxon>Pentapetalae</taxon>
        <taxon>asterids</taxon>
        <taxon>lamiids</taxon>
        <taxon>Solanales</taxon>
        <taxon>Solanaceae</taxon>
        <taxon>Solanoideae</taxon>
        <taxon>Solaneae</taxon>
        <taxon>Solanum</taxon>
        <taxon>Solanum subgen. Lycopersicon</taxon>
    </lineage>
</organism>
<dbReference type="GO" id="GO:0046982">
    <property type="term" value="F:protein heterodimerization activity"/>
    <property type="evidence" value="ECO:0007669"/>
    <property type="project" value="InterPro"/>
</dbReference>
<dbReference type="Pfam" id="PF07524">
    <property type="entry name" value="Bromo_TP"/>
    <property type="match status" value="1"/>
</dbReference>
<evidence type="ECO:0000256" key="2">
    <source>
        <dbReference type="ARBA" id="ARBA00023015"/>
    </source>
</evidence>
<dbReference type="PANTHER" id="PTHR46338:SF13">
    <property type="entry name" value="TRANSCRIPTION INITIATION FACTOR TFIID SUBUNIT 8-LIKE"/>
    <property type="match status" value="1"/>
</dbReference>
<reference evidence="7" key="2">
    <citation type="submission" date="2019-01" db="UniProtKB">
        <authorList>
            <consortium name="EnsemblPlants"/>
        </authorList>
    </citation>
    <scope>IDENTIFICATION</scope>
    <source>
        <strain evidence="7">cv. Heinz 1706</strain>
    </source>
</reference>
<feature type="chain" id="PRO_5018714011" description="Bromodomain associated domain-containing protein" evidence="5">
    <location>
        <begin position="21"/>
        <end position="365"/>
    </location>
</feature>
<keyword evidence="5" id="KW-0732">Signal</keyword>
<dbReference type="GO" id="GO:0005669">
    <property type="term" value="C:transcription factor TFIID complex"/>
    <property type="evidence" value="ECO:0000318"/>
    <property type="project" value="GO_Central"/>
</dbReference>